<comment type="caution">
    <text evidence="2">The sequence shown here is derived from an EMBL/GenBank/DDBJ whole genome shotgun (WGS) entry which is preliminary data.</text>
</comment>
<sequence length="99" mass="10495">MQHRRDGGQGRGLTGGSVAGRAASSVGPCFRRCDGFSREIVIEGKYSSFPRKRESTSGAGHPAAPLSGESPQPDTRETSAASKKTPPPRRPRSGGVFRR</sequence>
<evidence type="ECO:0000313" key="3">
    <source>
        <dbReference type="Proteomes" id="UP000009881"/>
    </source>
</evidence>
<reference evidence="2 3" key="1">
    <citation type="journal article" date="2013" name="Genome Announc.">
        <title>Draft Genome Sequence of an Alphaproteobacterium, Caenispirillum salinarum AK4(T), Isolated from a Solar Saltern.</title>
        <authorList>
            <person name="Khatri I."/>
            <person name="Singh A."/>
            <person name="Korpole S."/>
            <person name="Pinnaka A.K."/>
            <person name="Subramanian S."/>
        </authorList>
    </citation>
    <scope>NUCLEOTIDE SEQUENCE [LARGE SCALE GENOMIC DNA]</scope>
    <source>
        <strain evidence="2 3">AK4</strain>
    </source>
</reference>
<accession>K9GQG3</accession>
<gene>
    <name evidence="2" type="ORF">C882_1913</name>
</gene>
<dbReference type="EMBL" id="ANHY01000021">
    <property type="protein sequence ID" value="EKV26984.1"/>
    <property type="molecule type" value="Genomic_DNA"/>
</dbReference>
<organism evidence="2 3">
    <name type="scientific">Caenispirillum salinarum AK4</name>
    <dbReference type="NCBI Taxonomy" id="1238182"/>
    <lineage>
        <taxon>Bacteria</taxon>
        <taxon>Pseudomonadati</taxon>
        <taxon>Pseudomonadota</taxon>
        <taxon>Alphaproteobacteria</taxon>
        <taxon>Rhodospirillales</taxon>
        <taxon>Novispirillaceae</taxon>
        <taxon>Caenispirillum</taxon>
    </lineage>
</organism>
<feature type="region of interest" description="Disordered" evidence="1">
    <location>
        <begin position="45"/>
        <end position="99"/>
    </location>
</feature>
<protein>
    <submittedName>
        <fullName evidence="2">Uncharacterized protein</fullName>
    </submittedName>
</protein>
<feature type="compositionally biased region" description="Basic residues" evidence="1">
    <location>
        <begin position="86"/>
        <end position="99"/>
    </location>
</feature>
<keyword evidence="3" id="KW-1185">Reference proteome</keyword>
<dbReference type="AlphaFoldDB" id="K9GQG3"/>
<proteinExistence type="predicted"/>
<feature type="compositionally biased region" description="Polar residues" evidence="1">
    <location>
        <begin position="69"/>
        <end position="82"/>
    </location>
</feature>
<dbReference type="Proteomes" id="UP000009881">
    <property type="component" value="Unassembled WGS sequence"/>
</dbReference>
<feature type="region of interest" description="Disordered" evidence="1">
    <location>
        <begin position="1"/>
        <end position="31"/>
    </location>
</feature>
<evidence type="ECO:0000313" key="2">
    <source>
        <dbReference type="EMBL" id="EKV26984.1"/>
    </source>
</evidence>
<feature type="compositionally biased region" description="Gly residues" evidence="1">
    <location>
        <begin position="9"/>
        <end position="18"/>
    </location>
</feature>
<name>K9GQG3_9PROT</name>
<evidence type="ECO:0000256" key="1">
    <source>
        <dbReference type="SAM" id="MobiDB-lite"/>
    </source>
</evidence>
<dbReference type="STRING" id="1238182.C882_1913"/>